<dbReference type="InterPro" id="IPR050638">
    <property type="entry name" value="AA-Vitamin_Transporters"/>
</dbReference>
<feature type="transmembrane region" description="Helical" evidence="6">
    <location>
        <begin position="31"/>
        <end position="47"/>
    </location>
</feature>
<feature type="transmembrane region" description="Helical" evidence="6">
    <location>
        <begin position="158"/>
        <end position="175"/>
    </location>
</feature>
<accession>A0ABN0AZ71</accession>
<dbReference type="InterPro" id="IPR000620">
    <property type="entry name" value="EamA_dom"/>
</dbReference>
<feature type="transmembrane region" description="Helical" evidence="6">
    <location>
        <begin position="187"/>
        <end position="207"/>
    </location>
</feature>
<protein>
    <submittedName>
        <fullName evidence="8">Membrane protein</fullName>
    </submittedName>
</protein>
<dbReference type="PANTHER" id="PTHR32322:SF2">
    <property type="entry name" value="EAMA DOMAIN-CONTAINING PROTEIN"/>
    <property type="match status" value="1"/>
</dbReference>
<feature type="transmembrane region" description="Helical" evidence="6">
    <location>
        <begin position="100"/>
        <end position="121"/>
    </location>
</feature>
<evidence type="ECO:0000256" key="2">
    <source>
        <dbReference type="ARBA" id="ARBA00007362"/>
    </source>
</evidence>
<evidence type="ECO:0000313" key="8">
    <source>
        <dbReference type="EMBL" id="EFL43813.1"/>
    </source>
</evidence>
<dbReference type="InterPro" id="IPR037185">
    <property type="entry name" value="EmrE-like"/>
</dbReference>
<evidence type="ECO:0000259" key="7">
    <source>
        <dbReference type="Pfam" id="PF00892"/>
    </source>
</evidence>
<keyword evidence="3 6" id="KW-0812">Transmembrane</keyword>
<feature type="transmembrane region" description="Helical" evidence="6">
    <location>
        <begin position="127"/>
        <end position="146"/>
    </location>
</feature>
<evidence type="ECO:0000256" key="1">
    <source>
        <dbReference type="ARBA" id="ARBA00004141"/>
    </source>
</evidence>
<keyword evidence="5 6" id="KW-0472">Membrane</keyword>
<feature type="transmembrane region" description="Helical" evidence="6">
    <location>
        <begin position="246"/>
        <end position="264"/>
    </location>
</feature>
<evidence type="ECO:0000256" key="6">
    <source>
        <dbReference type="SAM" id="Phobius"/>
    </source>
</evidence>
<dbReference type="SUPFAM" id="SSF103481">
    <property type="entry name" value="Multidrug resistance efflux transporter EmrE"/>
    <property type="match status" value="2"/>
</dbReference>
<evidence type="ECO:0000313" key="9">
    <source>
        <dbReference type="Proteomes" id="UP000004431"/>
    </source>
</evidence>
<feature type="transmembrane region" description="Helical" evidence="6">
    <location>
        <begin position="59"/>
        <end position="80"/>
    </location>
</feature>
<proteinExistence type="inferred from homology"/>
<feature type="domain" description="EamA" evidence="7">
    <location>
        <begin position="186"/>
        <end position="317"/>
    </location>
</feature>
<keyword evidence="9" id="KW-1185">Reference proteome</keyword>
<feature type="transmembrane region" description="Helical" evidence="6">
    <location>
        <begin position="285"/>
        <end position="316"/>
    </location>
</feature>
<keyword evidence="4 6" id="KW-1133">Transmembrane helix</keyword>
<dbReference type="Pfam" id="PF00892">
    <property type="entry name" value="EamA"/>
    <property type="match status" value="2"/>
</dbReference>
<name>A0ABN0AZ71_9ACTN</name>
<dbReference type="EMBL" id="AEDQ01000029">
    <property type="protein sequence ID" value="EFL43813.1"/>
    <property type="molecule type" value="Genomic_DNA"/>
</dbReference>
<evidence type="ECO:0000256" key="4">
    <source>
        <dbReference type="ARBA" id="ARBA00022989"/>
    </source>
</evidence>
<evidence type="ECO:0000256" key="3">
    <source>
        <dbReference type="ARBA" id="ARBA00022692"/>
    </source>
</evidence>
<comment type="similarity">
    <text evidence="2">Belongs to the EamA transporter family.</text>
</comment>
<comment type="caution">
    <text evidence="8">The sequence shown here is derived from an EMBL/GenBank/DDBJ whole genome shotgun (WGS) entry which is preliminary data.</text>
</comment>
<gene>
    <name evidence="8" type="ORF">HMPREF9248_0511</name>
</gene>
<dbReference type="PANTHER" id="PTHR32322">
    <property type="entry name" value="INNER MEMBRANE TRANSPORTER"/>
    <property type="match status" value="1"/>
</dbReference>
<feature type="transmembrane region" description="Helical" evidence="6">
    <location>
        <begin position="214"/>
        <end position="234"/>
    </location>
</feature>
<reference evidence="8 9" key="1">
    <citation type="submission" date="2010-08" db="EMBL/GenBank/DDBJ databases">
        <authorList>
            <person name="Durkin A.S."/>
            <person name="Madupu R."/>
            <person name="Torralba M."/>
            <person name="Gillis M."/>
            <person name="Methe B."/>
            <person name="Sutton G."/>
            <person name="Nelson K.E."/>
        </authorList>
    </citation>
    <scope>NUCLEOTIDE SEQUENCE [LARGE SCALE GENOMIC DNA]</scope>
    <source>
        <strain evidence="8 9">PB189-T1-4</strain>
    </source>
</reference>
<organism evidence="8 9">
    <name type="scientific">Fannyhessea vaginae PB189-T1-4</name>
    <dbReference type="NCBI Taxonomy" id="866774"/>
    <lineage>
        <taxon>Bacteria</taxon>
        <taxon>Bacillati</taxon>
        <taxon>Actinomycetota</taxon>
        <taxon>Coriobacteriia</taxon>
        <taxon>Coriobacteriales</taxon>
        <taxon>Atopobiaceae</taxon>
        <taxon>Fannyhessea</taxon>
    </lineage>
</organism>
<evidence type="ECO:0000256" key="5">
    <source>
        <dbReference type="ARBA" id="ARBA00023136"/>
    </source>
</evidence>
<dbReference type="Proteomes" id="UP000004431">
    <property type="component" value="Unassembled WGS sequence"/>
</dbReference>
<feature type="domain" description="EamA" evidence="7">
    <location>
        <begin position="34"/>
        <end position="171"/>
    </location>
</feature>
<comment type="subcellular location">
    <subcellularLocation>
        <location evidence="1">Membrane</location>
        <topology evidence="1">Multi-pass membrane protein</topology>
    </subcellularLocation>
</comment>
<sequence>MHHTDYKRALTQRFSLERITSALQNSHNRRLLHGIMLTLAGGSLWGANATLSKIIMDTYAISPLWLACIREIFAALLFLLCAYKQTPDKVRAVFEHPSSLISIALVAYDAILLSQVSYLQAINWTNSATATILQNICVIFVMVYVCVVNRRAPKRREIAGLILAIVGTFFICTGGDPSKFLLPPEGLMWGLSCALAAAILAIHPLALIEAYGNFVVNGFAFLVAGTTLACVVQPWNHLPALDVQGVIYLIATVVLGTFGAYALFLEGVKEVGSVKGSMLGTSEPLAATITAAVVGGAVFSPGELFGFALIIIMVFLTA</sequence>